<dbReference type="OrthoDB" id="426136at2"/>
<evidence type="ECO:0000313" key="2">
    <source>
        <dbReference type="Proteomes" id="UP000076925"/>
    </source>
</evidence>
<dbReference type="Proteomes" id="UP000076925">
    <property type="component" value="Unassembled WGS sequence"/>
</dbReference>
<protein>
    <submittedName>
        <fullName evidence="1">Uncharacterized protein</fullName>
    </submittedName>
</protein>
<keyword evidence="2" id="KW-1185">Reference proteome</keyword>
<sequence length="76" mass="9146">MKSINFSKQILPAIEKTWQQIVTWLVRATELQVWQELDRKGQVFSWHAYDPVTGRSACFGSEEEMRMWIEQCYYRS</sequence>
<evidence type="ECO:0000313" key="1">
    <source>
        <dbReference type="EMBL" id="KYC35646.1"/>
    </source>
</evidence>
<accession>A0A139WT82</accession>
<gene>
    <name evidence="1" type="ORF">WA1_07470</name>
</gene>
<proteinExistence type="predicted"/>
<dbReference type="EMBL" id="ANNX02000051">
    <property type="protein sequence ID" value="KYC35646.1"/>
    <property type="molecule type" value="Genomic_DNA"/>
</dbReference>
<organism evidence="1 2">
    <name type="scientific">Scytonema hofmannii PCC 7110</name>
    <dbReference type="NCBI Taxonomy" id="128403"/>
    <lineage>
        <taxon>Bacteria</taxon>
        <taxon>Bacillati</taxon>
        <taxon>Cyanobacteriota</taxon>
        <taxon>Cyanophyceae</taxon>
        <taxon>Nostocales</taxon>
        <taxon>Scytonemataceae</taxon>
        <taxon>Scytonema</taxon>
    </lineage>
</organism>
<dbReference type="RefSeq" id="WP_017749404.1">
    <property type="nucleotide sequence ID" value="NZ_KQ976354.1"/>
</dbReference>
<dbReference type="AlphaFoldDB" id="A0A139WT82"/>
<name>A0A139WT82_9CYAN</name>
<reference evidence="1 2" key="1">
    <citation type="journal article" date="2013" name="Genome Biol. Evol.">
        <title>Genomes of Stigonematalean cyanobacteria (subsection V) and the evolution of oxygenic photosynthesis from prokaryotes to plastids.</title>
        <authorList>
            <person name="Dagan T."/>
            <person name="Roettger M."/>
            <person name="Stucken K."/>
            <person name="Landan G."/>
            <person name="Koch R."/>
            <person name="Major P."/>
            <person name="Gould S.B."/>
            <person name="Goremykin V.V."/>
            <person name="Rippka R."/>
            <person name="Tandeau de Marsac N."/>
            <person name="Gugger M."/>
            <person name="Lockhart P.J."/>
            <person name="Allen J.F."/>
            <person name="Brune I."/>
            <person name="Maus I."/>
            <person name="Puhler A."/>
            <person name="Martin W.F."/>
        </authorList>
    </citation>
    <scope>NUCLEOTIDE SEQUENCE [LARGE SCALE GENOMIC DNA]</scope>
    <source>
        <strain evidence="1 2">PCC 7110</strain>
    </source>
</reference>
<dbReference type="STRING" id="128403.WA1_07470"/>
<comment type="caution">
    <text evidence="1">The sequence shown here is derived from an EMBL/GenBank/DDBJ whole genome shotgun (WGS) entry which is preliminary data.</text>
</comment>